<reference evidence="6 7" key="1">
    <citation type="journal article" date="2011" name="J. Bacteriol.">
        <title>Genome sequence of Salinisphaera shabanensis, a gammaproteobacterium from the harsh, variable environment of the brine-seawater interface of the Shaban Deep in the Red Sea.</title>
        <authorList>
            <person name="Antunes A."/>
            <person name="Alam I."/>
            <person name="Bajic V.B."/>
            <person name="Stingl U."/>
        </authorList>
    </citation>
    <scope>NUCLEOTIDE SEQUENCE [LARGE SCALE GENOMIC DNA]</scope>
    <source>
        <strain evidence="6 7">E1L3A</strain>
    </source>
</reference>
<dbReference type="PANTHER" id="PTHR42988">
    <property type="entry name" value="PHOSPHOHYDROLASE"/>
    <property type="match status" value="1"/>
</dbReference>
<dbReference type="GO" id="GO:0004114">
    <property type="term" value="F:3',5'-cyclic-nucleotide phosphodiesterase activity"/>
    <property type="evidence" value="ECO:0007669"/>
    <property type="project" value="UniProtKB-EC"/>
</dbReference>
<gene>
    <name evidence="6" type="primary">icc</name>
    <name evidence="6" type="ORF">SSPSH_001161</name>
</gene>
<evidence type="ECO:0000313" key="7">
    <source>
        <dbReference type="Proteomes" id="UP000006242"/>
    </source>
</evidence>
<evidence type="ECO:0000256" key="2">
    <source>
        <dbReference type="ARBA" id="ARBA00022801"/>
    </source>
</evidence>
<feature type="domain" description="Calcineurin-like phosphoesterase" evidence="5">
    <location>
        <begin position="6"/>
        <end position="192"/>
    </location>
</feature>
<keyword evidence="1" id="KW-0479">Metal-binding</keyword>
<dbReference type="InterPro" id="IPR004843">
    <property type="entry name" value="Calcineurin-like_PHP"/>
</dbReference>
<evidence type="ECO:0000313" key="6">
    <source>
        <dbReference type="EMBL" id="ERJ19700.1"/>
    </source>
</evidence>
<dbReference type="RefSeq" id="WP_006914973.1">
    <property type="nucleotide sequence ID" value="NZ_AFNV02000007.1"/>
</dbReference>
<comment type="similarity">
    <text evidence="4">Belongs to the cyclic nucleotide phosphodiesterase class-III family.</text>
</comment>
<evidence type="ECO:0000256" key="4">
    <source>
        <dbReference type="ARBA" id="ARBA00025742"/>
    </source>
</evidence>
<accession>U2EPG4</accession>
<dbReference type="SUPFAM" id="SSF56300">
    <property type="entry name" value="Metallo-dependent phosphatases"/>
    <property type="match status" value="1"/>
</dbReference>
<sequence length="256" mass="27898">MRITLQIIHLTDLHLRADADARLHGWLVEDAFQRVLAAALEALPRPDAIVLGGDLVDDESVRGYKRLDSTLARLPCPVLAMAGNHDDPLRMAQTLEHAVVHERLRVGEWQLMALDSHINGSEAGELGGQQLERLDGWLAENTAPTLIFVHHPPIDVGAAWIDAIGLHDRDALERVVAGRAHVKAVLCGHAHQAAELDFADRPCLVTPSTMRQFAPGAHSFTDDPARAPGYRLIEIAADQSFETTVKRVRSATAACG</sequence>
<evidence type="ECO:0000256" key="3">
    <source>
        <dbReference type="ARBA" id="ARBA00023004"/>
    </source>
</evidence>
<dbReference type="EC" id="3.1.4.17" evidence="6"/>
<dbReference type="PANTHER" id="PTHR42988:SF2">
    <property type="entry name" value="CYCLIC NUCLEOTIDE PHOSPHODIESTERASE CBUA0032-RELATED"/>
    <property type="match status" value="1"/>
</dbReference>
<reference evidence="6 7" key="2">
    <citation type="journal article" date="2013" name="PLoS ONE">
        <title>INDIGO - INtegrated Data Warehouse of MIcrobial GenOmes with Examples from the Red Sea Extremophiles.</title>
        <authorList>
            <person name="Alam I."/>
            <person name="Antunes A."/>
            <person name="Kamau A.A."/>
            <person name="Ba Alawi W."/>
            <person name="Kalkatawi M."/>
            <person name="Stingl U."/>
            <person name="Bajic V.B."/>
        </authorList>
    </citation>
    <scope>NUCLEOTIDE SEQUENCE [LARGE SCALE GENOMIC DNA]</scope>
    <source>
        <strain evidence="6 7">E1L3A</strain>
    </source>
</reference>
<dbReference type="EMBL" id="AFNV02000007">
    <property type="protein sequence ID" value="ERJ19700.1"/>
    <property type="molecule type" value="Genomic_DNA"/>
</dbReference>
<dbReference type="Proteomes" id="UP000006242">
    <property type="component" value="Unassembled WGS sequence"/>
</dbReference>
<dbReference type="Pfam" id="PF00149">
    <property type="entry name" value="Metallophos"/>
    <property type="match status" value="1"/>
</dbReference>
<dbReference type="eggNOG" id="COG1409">
    <property type="taxonomic scope" value="Bacteria"/>
</dbReference>
<keyword evidence="7" id="KW-1185">Reference proteome</keyword>
<proteinExistence type="inferred from homology"/>
<evidence type="ECO:0000256" key="1">
    <source>
        <dbReference type="ARBA" id="ARBA00022723"/>
    </source>
</evidence>
<protein>
    <submittedName>
        <fullName evidence="6">3'5'-cyclic adenosine monophosphate phosphodiesterase CpdA protein</fullName>
        <ecNumber evidence="6">3.1.4.17</ecNumber>
    </submittedName>
</protein>
<dbReference type="InterPro" id="IPR029052">
    <property type="entry name" value="Metallo-depent_PP-like"/>
</dbReference>
<dbReference type="InterPro" id="IPR050884">
    <property type="entry name" value="CNP_phosphodiesterase-III"/>
</dbReference>
<dbReference type="OrthoDB" id="9784378at2"/>
<keyword evidence="2 6" id="KW-0378">Hydrolase</keyword>
<name>U2EPG4_9GAMM</name>
<dbReference type="STRING" id="1033802.SSPSH_001161"/>
<dbReference type="Gene3D" id="3.60.21.10">
    <property type="match status" value="1"/>
</dbReference>
<dbReference type="AlphaFoldDB" id="U2EPG4"/>
<organism evidence="6 7">
    <name type="scientific">Salinisphaera shabanensis E1L3A</name>
    <dbReference type="NCBI Taxonomy" id="1033802"/>
    <lineage>
        <taxon>Bacteria</taxon>
        <taxon>Pseudomonadati</taxon>
        <taxon>Pseudomonadota</taxon>
        <taxon>Gammaproteobacteria</taxon>
        <taxon>Salinisphaerales</taxon>
        <taxon>Salinisphaeraceae</taxon>
        <taxon>Salinisphaera</taxon>
    </lineage>
</organism>
<evidence type="ECO:0000259" key="5">
    <source>
        <dbReference type="Pfam" id="PF00149"/>
    </source>
</evidence>
<keyword evidence="3" id="KW-0408">Iron</keyword>
<comment type="caution">
    <text evidence="6">The sequence shown here is derived from an EMBL/GenBank/DDBJ whole genome shotgun (WGS) entry which is preliminary data.</text>
</comment>
<dbReference type="GO" id="GO:0046872">
    <property type="term" value="F:metal ion binding"/>
    <property type="evidence" value="ECO:0007669"/>
    <property type="project" value="UniProtKB-KW"/>
</dbReference>